<feature type="domain" description="Serine-threonine/tyrosine-protein kinase catalytic" evidence="1">
    <location>
        <begin position="10"/>
        <end position="68"/>
    </location>
</feature>
<dbReference type="SUPFAM" id="SSF56112">
    <property type="entry name" value="Protein kinase-like (PK-like)"/>
    <property type="match status" value="1"/>
</dbReference>
<name>A0A0A9DAR2_ARUDO</name>
<organism evidence="2">
    <name type="scientific">Arundo donax</name>
    <name type="common">Giant reed</name>
    <name type="synonym">Donax arundinaceus</name>
    <dbReference type="NCBI Taxonomy" id="35708"/>
    <lineage>
        <taxon>Eukaryota</taxon>
        <taxon>Viridiplantae</taxon>
        <taxon>Streptophyta</taxon>
        <taxon>Embryophyta</taxon>
        <taxon>Tracheophyta</taxon>
        <taxon>Spermatophyta</taxon>
        <taxon>Magnoliopsida</taxon>
        <taxon>Liliopsida</taxon>
        <taxon>Poales</taxon>
        <taxon>Poaceae</taxon>
        <taxon>PACMAD clade</taxon>
        <taxon>Arundinoideae</taxon>
        <taxon>Arundineae</taxon>
        <taxon>Arundo</taxon>
    </lineage>
</organism>
<sequence>MRLKLKYSPQSLVQYMEIVSKLRHHHLVSIIGHCIVNDLENPNIASSVYLISECVSNGSLRSHLTGNYSEQDHTCNYITECLQDPQLTV</sequence>
<evidence type="ECO:0000259" key="1">
    <source>
        <dbReference type="Pfam" id="PF07714"/>
    </source>
</evidence>
<dbReference type="AlphaFoldDB" id="A0A0A9DAR2"/>
<reference evidence="2" key="2">
    <citation type="journal article" date="2015" name="Data Brief">
        <title>Shoot transcriptome of the giant reed, Arundo donax.</title>
        <authorList>
            <person name="Barrero R.A."/>
            <person name="Guerrero F.D."/>
            <person name="Moolhuijzen P."/>
            <person name="Goolsby J.A."/>
            <person name="Tidwell J."/>
            <person name="Bellgard S.E."/>
            <person name="Bellgard M.I."/>
        </authorList>
    </citation>
    <scope>NUCLEOTIDE SEQUENCE</scope>
    <source>
        <tissue evidence="2">Shoot tissue taken approximately 20 cm above the soil surface</tissue>
    </source>
</reference>
<dbReference type="Gene3D" id="1.10.510.10">
    <property type="entry name" value="Transferase(Phosphotransferase) domain 1"/>
    <property type="match status" value="1"/>
</dbReference>
<dbReference type="Pfam" id="PF07714">
    <property type="entry name" value="PK_Tyr_Ser-Thr"/>
    <property type="match status" value="1"/>
</dbReference>
<dbReference type="InterPro" id="IPR011009">
    <property type="entry name" value="Kinase-like_dom_sf"/>
</dbReference>
<protein>
    <recommendedName>
        <fullName evidence="1">Serine-threonine/tyrosine-protein kinase catalytic domain-containing protein</fullName>
    </recommendedName>
</protein>
<reference evidence="2" key="1">
    <citation type="submission" date="2014-09" db="EMBL/GenBank/DDBJ databases">
        <authorList>
            <person name="Magalhaes I.L.F."/>
            <person name="Oliveira U."/>
            <person name="Santos F.R."/>
            <person name="Vidigal T.H.D.A."/>
            <person name="Brescovit A.D."/>
            <person name="Santos A.J."/>
        </authorList>
    </citation>
    <scope>NUCLEOTIDE SEQUENCE</scope>
    <source>
        <tissue evidence="2">Shoot tissue taken approximately 20 cm above the soil surface</tissue>
    </source>
</reference>
<dbReference type="GO" id="GO:0004672">
    <property type="term" value="F:protein kinase activity"/>
    <property type="evidence" value="ECO:0007669"/>
    <property type="project" value="InterPro"/>
</dbReference>
<evidence type="ECO:0000313" key="2">
    <source>
        <dbReference type="EMBL" id="JAD83783.1"/>
    </source>
</evidence>
<accession>A0A0A9DAR2</accession>
<dbReference type="InterPro" id="IPR001245">
    <property type="entry name" value="Ser-Thr/Tyr_kinase_cat_dom"/>
</dbReference>
<dbReference type="EMBL" id="GBRH01214112">
    <property type="protein sequence ID" value="JAD83783.1"/>
    <property type="molecule type" value="Transcribed_RNA"/>
</dbReference>
<proteinExistence type="predicted"/>